<dbReference type="PANTHER" id="PTHR46890:SF48">
    <property type="entry name" value="RNA-DIRECTED DNA POLYMERASE"/>
    <property type="match status" value="1"/>
</dbReference>
<proteinExistence type="predicted"/>
<dbReference type="Gene3D" id="3.60.10.10">
    <property type="entry name" value="Endonuclease/exonuclease/phosphatase"/>
    <property type="match status" value="1"/>
</dbReference>
<dbReference type="PANTHER" id="PTHR46890">
    <property type="entry name" value="NON-LTR RETROLELEMENT REVERSE TRANSCRIPTASE-LIKE PROTEIN-RELATED"/>
    <property type="match status" value="1"/>
</dbReference>
<evidence type="ECO:0000259" key="1">
    <source>
        <dbReference type="Pfam" id="PF00078"/>
    </source>
</evidence>
<dbReference type="EMBL" id="JACGWJ010000015">
    <property type="protein sequence ID" value="KAL0367274.1"/>
    <property type="molecule type" value="Genomic_DNA"/>
</dbReference>
<dbReference type="InterPro" id="IPR000477">
    <property type="entry name" value="RT_dom"/>
</dbReference>
<comment type="caution">
    <text evidence="2">The sequence shown here is derived from an EMBL/GenBank/DDBJ whole genome shotgun (WGS) entry which is preliminary data.</text>
</comment>
<dbReference type="SUPFAM" id="SSF56219">
    <property type="entry name" value="DNase I-like"/>
    <property type="match status" value="1"/>
</dbReference>
<reference evidence="2" key="2">
    <citation type="journal article" date="2024" name="Plant">
        <title>Genomic evolution and insights into agronomic trait innovations of Sesamum species.</title>
        <authorList>
            <person name="Miao H."/>
            <person name="Wang L."/>
            <person name="Qu L."/>
            <person name="Liu H."/>
            <person name="Sun Y."/>
            <person name="Le M."/>
            <person name="Wang Q."/>
            <person name="Wei S."/>
            <person name="Zheng Y."/>
            <person name="Lin W."/>
            <person name="Duan Y."/>
            <person name="Cao H."/>
            <person name="Xiong S."/>
            <person name="Wang X."/>
            <person name="Wei L."/>
            <person name="Li C."/>
            <person name="Ma Q."/>
            <person name="Ju M."/>
            <person name="Zhao R."/>
            <person name="Li G."/>
            <person name="Mu C."/>
            <person name="Tian Q."/>
            <person name="Mei H."/>
            <person name="Zhang T."/>
            <person name="Gao T."/>
            <person name="Zhang H."/>
        </authorList>
    </citation>
    <scope>NUCLEOTIDE SEQUENCE</scope>
    <source>
        <strain evidence="2">G02</strain>
    </source>
</reference>
<gene>
    <name evidence="2" type="ORF">Sradi_3617500</name>
</gene>
<accession>A0AAW2QHC6</accession>
<reference evidence="2" key="1">
    <citation type="submission" date="2020-06" db="EMBL/GenBank/DDBJ databases">
        <authorList>
            <person name="Li T."/>
            <person name="Hu X."/>
            <person name="Zhang T."/>
            <person name="Song X."/>
            <person name="Zhang H."/>
            <person name="Dai N."/>
            <person name="Sheng W."/>
            <person name="Hou X."/>
            <person name="Wei L."/>
        </authorList>
    </citation>
    <scope>NUCLEOTIDE SEQUENCE</scope>
    <source>
        <strain evidence="2">G02</strain>
        <tissue evidence="2">Leaf</tissue>
    </source>
</reference>
<dbReference type="InterPro" id="IPR052343">
    <property type="entry name" value="Retrotransposon-Effector_Assoc"/>
</dbReference>
<dbReference type="SUPFAM" id="SSF56672">
    <property type="entry name" value="DNA/RNA polymerases"/>
    <property type="match status" value="1"/>
</dbReference>
<dbReference type="Pfam" id="PF00078">
    <property type="entry name" value="RVT_1"/>
    <property type="match status" value="1"/>
</dbReference>
<dbReference type="InterPro" id="IPR036691">
    <property type="entry name" value="Endo/exonu/phosph_ase_sf"/>
</dbReference>
<dbReference type="AlphaFoldDB" id="A0AAW2QHC6"/>
<evidence type="ECO:0000313" key="2">
    <source>
        <dbReference type="EMBL" id="KAL0367274.1"/>
    </source>
</evidence>
<dbReference type="InterPro" id="IPR043502">
    <property type="entry name" value="DNA/RNA_pol_sf"/>
</dbReference>
<name>A0AAW2QHC6_SESRA</name>
<feature type="domain" description="Reverse transcriptase" evidence="1">
    <location>
        <begin position="337"/>
        <end position="449"/>
    </location>
</feature>
<organism evidence="2">
    <name type="scientific">Sesamum radiatum</name>
    <name type="common">Black benniseed</name>
    <dbReference type="NCBI Taxonomy" id="300843"/>
    <lineage>
        <taxon>Eukaryota</taxon>
        <taxon>Viridiplantae</taxon>
        <taxon>Streptophyta</taxon>
        <taxon>Embryophyta</taxon>
        <taxon>Tracheophyta</taxon>
        <taxon>Spermatophyta</taxon>
        <taxon>Magnoliopsida</taxon>
        <taxon>eudicotyledons</taxon>
        <taxon>Gunneridae</taxon>
        <taxon>Pentapetalae</taxon>
        <taxon>asterids</taxon>
        <taxon>lamiids</taxon>
        <taxon>Lamiales</taxon>
        <taxon>Pedaliaceae</taxon>
        <taxon>Sesamum</taxon>
    </lineage>
</organism>
<protein>
    <recommendedName>
        <fullName evidence="1">Reverse transcriptase domain-containing protein</fullName>
    </recommendedName>
</protein>
<sequence length="457" mass="51808">MLHTNCLMSVIYGDCDIIPMRELWAGLISLSEDIADDPWCILVDFNVIWDTSEVRGRMADSTNAMAEFRDCITTMALVHLPFTGCLFSWHNCSQGSRSLWKCLDRVLVNEAWLDKWPRSQYISALPSTSDHSPLILSGYDRGREQGMFCFDNFLAKFPGFLDSVMQTWSHRIHGTRMYGMITKLKALKHTFRAQRKIRGDLSNNVHLAKGFLEKAQALFDTYKEATLLQLVEIGQGGNRTSRALDLSFLRPRLKHTITLEEANALISPITTQELKEAFFDISEDSAPGPDGYTSTFFKAAWPVIGGDVCAAVLEFFQSGRILKQINANLLALIPKVQLPMQVSDFSPIACCNVLYKALTKILVRRLQTVLHLLIDYSLNAFILGRSIADNVMLAQELLAGYNQNKLPPRCTIKIDIQKAYDSVNWDFILESLRIFNFPTRFIGWISSALQRLPFLCR</sequence>